<keyword evidence="2" id="KW-0564">Palmitate</keyword>
<accession>A0AAF3FJS2</accession>
<comment type="function">
    <text evidence="2">May mediate accelerated ATP-independent bidirectional transbilayer migration of phospholipids upon binding calcium ions that results in a loss of phospholipid asymmetry in the plasma membrane.</text>
</comment>
<organism evidence="3 4">
    <name type="scientific">Mesorhabditis belari</name>
    <dbReference type="NCBI Taxonomy" id="2138241"/>
    <lineage>
        <taxon>Eukaryota</taxon>
        <taxon>Metazoa</taxon>
        <taxon>Ecdysozoa</taxon>
        <taxon>Nematoda</taxon>
        <taxon>Chromadorea</taxon>
        <taxon>Rhabditida</taxon>
        <taxon>Rhabditina</taxon>
        <taxon>Rhabditomorpha</taxon>
        <taxon>Rhabditoidea</taxon>
        <taxon>Rhabditidae</taxon>
        <taxon>Mesorhabditinae</taxon>
        <taxon>Mesorhabditis</taxon>
    </lineage>
</organism>
<keyword evidence="2" id="KW-0449">Lipoprotein</keyword>
<reference evidence="4" key="1">
    <citation type="submission" date="2024-02" db="UniProtKB">
        <authorList>
            <consortium name="WormBaseParasite"/>
        </authorList>
    </citation>
    <scope>IDENTIFICATION</scope>
</reference>
<evidence type="ECO:0000313" key="4">
    <source>
        <dbReference type="WBParaSite" id="MBELARI_LOCUS7122"/>
    </source>
</evidence>
<evidence type="ECO:0000256" key="1">
    <source>
        <dbReference type="ARBA" id="ARBA00005350"/>
    </source>
</evidence>
<dbReference type="InterPro" id="IPR025659">
    <property type="entry name" value="Tubby-like_C"/>
</dbReference>
<dbReference type="WBParaSite" id="MBELARI_LOCUS7122">
    <property type="protein sequence ID" value="MBELARI_LOCUS7122"/>
    <property type="gene ID" value="MBELARI_LOCUS7122"/>
</dbReference>
<keyword evidence="3" id="KW-1185">Reference proteome</keyword>
<dbReference type="PANTHER" id="PTHR23248:SF63">
    <property type="entry name" value="PHOSPHOLIPID SCRAMBLASE"/>
    <property type="match status" value="1"/>
</dbReference>
<comment type="similarity">
    <text evidence="1 2">Belongs to the phospholipid scramblase family.</text>
</comment>
<dbReference type="PANTHER" id="PTHR23248">
    <property type="entry name" value="PHOSPHOLIPID SCRAMBLASE-RELATED"/>
    <property type="match status" value="1"/>
</dbReference>
<dbReference type="GO" id="GO:0005886">
    <property type="term" value="C:plasma membrane"/>
    <property type="evidence" value="ECO:0007669"/>
    <property type="project" value="TreeGrafter"/>
</dbReference>
<dbReference type="AlphaFoldDB" id="A0AAF3FJS2"/>
<evidence type="ECO:0000313" key="3">
    <source>
        <dbReference type="Proteomes" id="UP000887575"/>
    </source>
</evidence>
<keyword evidence="2" id="KW-0106">Calcium</keyword>
<dbReference type="SUPFAM" id="SSF54518">
    <property type="entry name" value="Tubby C-terminal domain-like"/>
    <property type="match status" value="1"/>
</dbReference>
<dbReference type="GO" id="GO:0017128">
    <property type="term" value="F:phospholipid scramblase activity"/>
    <property type="evidence" value="ECO:0007669"/>
    <property type="project" value="InterPro"/>
</dbReference>
<comment type="cofactor">
    <cofactor evidence="2">
        <name>Ca(2+)</name>
        <dbReference type="ChEBI" id="CHEBI:29108"/>
    </cofactor>
</comment>
<dbReference type="Pfam" id="PF03803">
    <property type="entry name" value="Scramblase"/>
    <property type="match status" value="1"/>
</dbReference>
<protein>
    <recommendedName>
        <fullName evidence="2">Phospholipid scramblase</fullName>
    </recommendedName>
</protein>
<proteinExistence type="inferred from homology"/>
<name>A0AAF3FJS2_9BILA</name>
<sequence length="271" mass="30569">MSQQYPHVYTIQPTGRDSYSSFSTDSADVSVPSGAAINWMPAPLRVPNCPPGLEYLTRVKGLIVEQQIDLLEVFTNWEVTNSYKIYNETGQQVYYAYEESDCCQSCFCGASRGYTIHIVDNFRREVMTIIRPFKCCGGVFCANESYVEAPPGQWLGEIKQTFGFLQHNFVIGDEHGRLNIKGPQEIGCGFACDCGEKIFKVKTKEGTTIGEIRKKCGGVMREYFTDADTFSVYFPENLTVGLKANMLAATFLIDFLSFENRNPSQQQNFHF</sequence>
<dbReference type="Proteomes" id="UP000887575">
    <property type="component" value="Unassembled WGS sequence"/>
</dbReference>
<dbReference type="InterPro" id="IPR005552">
    <property type="entry name" value="Scramblase"/>
</dbReference>
<evidence type="ECO:0000256" key="2">
    <source>
        <dbReference type="RuleBase" id="RU363116"/>
    </source>
</evidence>